<keyword evidence="2" id="KW-0238">DNA-binding</keyword>
<evidence type="ECO:0000313" key="5">
    <source>
        <dbReference type="EMBL" id="KAF0287321.1"/>
    </source>
</evidence>
<keyword evidence="2" id="KW-0539">Nucleus</keyword>
<name>A0A6A4VCH2_AMPAM</name>
<dbReference type="GO" id="GO:0005634">
    <property type="term" value="C:nucleus"/>
    <property type="evidence" value="ECO:0007669"/>
    <property type="project" value="UniProtKB-SubCell"/>
</dbReference>
<keyword evidence="6" id="KW-1185">Reference proteome</keyword>
<dbReference type="InterPro" id="IPR009057">
    <property type="entry name" value="Homeodomain-like_sf"/>
</dbReference>
<organism evidence="5 6">
    <name type="scientific">Amphibalanus amphitrite</name>
    <name type="common">Striped barnacle</name>
    <name type="synonym">Balanus amphitrite</name>
    <dbReference type="NCBI Taxonomy" id="1232801"/>
    <lineage>
        <taxon>Eukaryota</taxon>
        <taxon>Metazoa</taxon>
        <taxon>Ecdysozoa</taxon>
        <taxon>Arthropoda</taxon>
        <taxon>Crustacea</taxon>
        <taxon>Multicrustacea</taxon>
        <taxon>Cirripedia</taxon>
        <taxon>Thoracica</taxon>
        <taxon>Thoracicalcarea</taxon>
        <taxon>Balanomorpha</taxon>
        <taxon>Balanoidea</taxon>
        <taxon>Balanidae</taxon>
        <taxon>Amphibalaninae</taxon>
        <taxon>Amphibalanus</taxon>
    </lineage>
</organism>
<dbReference type="EMBL" id="VIIS01002199">
    <property type="protein sequence ID" value="KAF0287321.1"/>
    <property type="molecule type" value="Genomic_DNA"/>
</dbReference>
<evidence type="ECO:0000259" key="4">
    <source>
        <dbReference type="PROSITE" id="PS50960"/>
    </source>
</evidence>
<evidence type="ECO:0000256" key="2">
    <source>
        <dbReference type="PROSITE-ProRule" id="PRU00320"/>
    </source>
</evidence>
<dbReference type="GO" id="GO:0003677">
    <property type="term" value="F:DNA binding"/>
    <property type="evidence" value="ECO:0007669"/>
    <property type="project" value="UniProtKB-UniRule"/>
</dbReference>
<evidence type="ECO:0000256" key="3">
    <source>
        <dbReference type="SAM" id="MobiDB-lite"/>
    </source>
</evidence>
<dbReference type="AlphaFoldDB" id="A0A6A4VCH2"/>
<feature type="compositionally biased region" description="Basic and acidic residues" evidence="3">
    <location>
        <begin position="205"/>
        <end position="218"/>
    </location>
</feature>
<dbReference type="OrthoDB" id="10261408at2759"/>
<feature type="compositionally biased region" description="Polar residues" evidence="3">
    <location>
        <begin position="1"/>
        <end position="11"/>
    </location>
</feature>
<protein>
    <recommendedName>
        <fullName evidence="4">HTH psq-type domain-containing protein</fullName>
    </recommendedName>
</protein>
<comment type="subcellular location">
    <subcellularLocation>
        <location evidence="1 2">Nucleus</location>
    </subcellularLocation>
</comment>
<comment type="caution">
    <text evidence="5">The sequence shown here is derived from an EMBL/GenBank/DDBJ whole genome shotgun (WGS) entry which is preliminary data.</text>
</comment>
<evidence type="ECO:0000313" key="6">
    <source>
        <dbReference type="Proteomes" id="UP000440578"/>
    </source>
</evidence>
<dbReference type="Pfam" id="PF05225">
    <property type="entry name" value="HTH_psq"/>
    <property type="match status" value="1"/>
</dbReference>
<feature type="DNA-binding region" description="H-T-H motif" evidence="2">
    <location>
        <begin position="108"/>
        <end position="128"/>
    </location>
</feature>
<dbReference type="InterPro" id="IPR007889">
    <property type="entry name" value="HTH_Psq"/>
</dbReference>
<dbReference type="SUPFAM" id="SSF46689">
    <property type="entry name" value="Homeodomain-like"/>
    <property type="match status" value="1"/>
</dbReference>
<dbReference type="Gene3D" id="1.10.10.60">
    <property type="entry name" value="Homeodomain-like"/>
    <property type="match status" value="1"/>
</dbReference>
<accession>A0A6A4VCH2</accession>
<feature type="domain" description="HTH psq-type" evidence="4">
    <location>
        <begin position="81"/>
        <end position="132"/>
    </location>
</feature>
<sequence>MVMSSTGSEEAQPTPGTPTSEPDIDKARAIHLIGAVTLHCPALGRCWWRGGGVAVWCKPVGSEAAASYINNYINYAPTPMRPEWKRYKQYSKSDLQQALDAVRGGLTALQASRKFHVPSRTLYDKIKKLGIPTMPRRYPRSVTAVPPSQVPAFPTPPPPPAAEDDSSQQSGGHRTNGSSGGVGEAEGQRQPMELTVPRRRPSGGAEREVGEDGMKRDAAGLCAAQLTNGPPGMPGLRPMTGVTPGVFPPPGDEEDRRRANGGASDMQRQPMELVVGRRHPSGGLERELGDDGLKRPREEADDARELDVVA</sequence>
<reference evidence="5 6" key="1">
    <citation type="submission" date="2019-07" db="EMBL/GenBank/DDBJ databases">
        <title>Draft genome assembly of a fouling barnacle, Amphibalanus amphitrite (Darwin, 1854): The first reference genome for Thecostraca.</title>
        <authorList>
            <person name="Kim W."/>
        </authorList>
    </citation>
    <scope>NUCLEOTIDE SEQUENCE [LARGE SCALE GENOMIC DNA]</scope>
    <source>
        <strain evidence="5">SNU_AA5</strain>
        <tissue evidence="5">Soma without cirri and trophi</tissue>
    </source>
</reference>
<gene>
    <name evidence="5" type="ORF">FJT64_014243</name>
</gene>
<feature type="region of interest" description="Disordered" evidence="3">
    <location>
        <begin position="136"/>
        <end position="310"/>
    </location>
</feature>
<feature type="region of interest" description="Disordered" evidence="3">
    <location>
        <begin position="1"/>
        <end position="23"/>
    </location>
</feature>
<feature type="compositionally biased region" description="Basic and acidic residues" evidence="3">
    <location>
        <begin position="284"/>
        <end position="310"/>
    </location>
</feature>
<evidence type="ECO:0000256" key="1">
    <source>
        <dbReference type="ARBA" id="ARBA00004123"/>
    </source>
</evidence>
<proteinExistence type="predicted"/>
<dbReference type="PROSITE" id="PS50960">
    <property type="entry name" value="HTH_PSQ"/>
    <property type="match status" value="1"/>
</dbReference>
<feature type="compositionally biased region" description="Polar residues" evidence="3">
    <location>
        <begin position="167"/>
        <end position="177"/>
    </location>
</feature>
<dbReference type="Proteomes" id="UP000440578">
    <property type="component" value="Unassembled WGS sequence"/>
</dbReference>